<name>A0AAD0U9V8_9BURK</name>
<dbReference type="Proteomes" id="UP000269199">
    <property type="component" value="Chromosome"/>
</dbReference>
<evidence type="ECO:0000313" key="2">
    <source>
        <dbReference type="Proteomes" id="UP000269199"/>
    </source>
</evidence>
<protein>
    <submittedName>
        <fullName evidence="1">Uncharacterized protein</fullName>
    </submittedName>
</protein>
<accession>A0AAD0U9V8</accession>
<dbReference type="AlphaFoldDB" id="A0AAD0U9V8"/>
<dbReference type="EMBL" id="CP024996">
    <property type="protein sequence ID" value="AYR25680.1"/>
    <property type="molecule type" value="Genomic_DNA"/>
</dbReference>
<evidence type="ECO:0000313" key="1">
    <source>
        <dbReference type="EMBL" id="AYR25680.1"/>
    </source>
</evidence>
<organism evidence="1 2">
    <name type="scientific">Herbaspirillum rubrisubalbicans</name>
    <dbReference type="NCBI Taxonomy" id="80842"/>
    <lineage>
        <taxon>Bacteria</taxon>
        <taxon>Pseudomonadati</taxon>
        <taxon>Pseudomonadota</taxon>
        <taxon>Betaproteobacteria</taxon>
        <taxon>Burkholderiales</taxon>
        <taxon>Oxalobacteraceae</taxon>
        <taxon>Herbaspirillum</taxon>
    </lineage>
</organism>
<reference evidence="1 2" key="1">
    <citation type="submission" date="2017-11" db="EMBL/GenBank/DDBJ databases">
        <title>Complete genome sequence of Herbaspirillum rubrisubalbicans DSM 11543.</title>
        <authorList>
            <person name="Chen M."/>
            <person name="An Q."/>
        </authorList>
    </citation>
    <scope>NUCLEOTIDE SEQUENCE [LARGE SCALE GENOMIC DNA]</scope>
    <source>
        <strain evidence="1 2">DSM 11543</strain>
    </source>
</reference>
<gene>
    <name evidence="1" type="ORF">RC54_18480</name>
</gene>
<sequence>MEIYSLEQELNKAKRHINEAAADLVKMGQSYSSMVKEYVGKGEIPPALIKKYKLDELDVPEVIKRYKDTLADR</sequence>
<proteinExistence type="predicted"/>